<sequence>MKVREVHCFMEALPDAALLVKPNGEIMAANRHAIESLKHPFGEKDITLHIIDLIPERFHSRHDALMRGFVMSGQQRSMGASGNYFPTRLADGTEIMTEISIGKLNVENFREPLLLVILIDRTDKVRLEEELKKRANIDELTELYARTCFMEKLQHEADRAIRYVRPLTIIYFDIDHFKNINDSYGHYIGDLVLRQVGHVCRNTIRQFDFTGRIGGEEFVAVLPETSLEAAVMVAERLRKAVKTIHIPNQNDEITVSASFGVTMMLPNECQITDLLKRGDQALYRAKSNGRDRIEIEIPSTSL</sequence>
<dbReference type="AlphaFoldDB" id="A0A5R9GTZ5"/>
<dbReference type="FunFam" id="3.30.70.270:FF:000001">
    <property type="entry name" value="Diguanylate cyclase domain protein"/>
    <property type="match status" value="1"/>
</dbReference>
<dbReference type="Gene3D" id="3.30.450.20">
    <property type="entry name" value="PAS domain"/>
    <property type="match status" value="1"/>
</dbReference>
<dbReference type="InterPro" id="IPR029787">
    <property type="entry name" value="Nucleotide_cyclase"/>
</dbReference>
<dbReference type="InterPro" id="IPR035965">
    <property type="entry name" value="PAS-like_dom_sf"/>
</dbReference>
<dbReference type="SUPFAM" id="SSF55785">
    <property type="entry name" value="PYP-like sensor domain (PAS domain)"/>
    <property type="match status" value="1"/>
</dbReference>
<dbReference type="GO" id="GO:0005886">
    <property type="term" value="C:plasma membrane"/>
    <property type="evidence" value="ECO:0007669"/>
    <property type="project" value="TreeGrafter"/>
</dbReference>
<evidence type="ECO:0000313" key="5">
    <source>
        <dbReference type="Proteomes" id="UP000306585"/>
    </source>
</evidence>
<dbReference type="PANTHER" id="PTHR45138">
    <property type="entry name" value="REGULATORY COMPONENTS OF SENSORY TRANSDUCTION SYSTEM"/>
    <property type="match status" value="1"/>
</dbReference>
<evidence type="ECO:0000313" key="4">
    <source>
        <dbReference type="EMBL" id="TLS67552.1"/>
    </source>
</evidence>
<dbReference type="InterPro" id="IPR000160">
    <property type="entry name" value="GGDEF_dom"/>
</dbReference>
<gene>
    <name evidence="4" type="ORF">FEF65_06445</name>
</gene>
<keyword evidence="5" id="KW-1185">Reference proteome</keyword>
<protein>
    <recommendedName>
        <fullName evidence="1">diguanylate cyclase</fullName>
        <ecNumber evidence="1">2.7.7.65</ecNumber>
    </recommendedName>
</protein>
<dbReference type="NCBIfam" id="TIGR00254">
    <property type="entry name" value="GGDEF"/>
    <property type="match status" value="1"/>
</dbReference>
<dbReference type="Gene3D" id="3.30.70.270">
    <property type="match status" value="1"/>
</dbReference>
<dbReference type="RefSeq" id="WP_138238985.1">
    <property type="nucleotide sequence ID" value="NZ_VBRY01000005.1"/>
</dbReference>
<dbReference type="SUPFAM" id="SSF55073">
    <property type="entry name" value="Nucleotide cyclase"/>
    <property type="match status" value="1"/>
</dbReference>
<feature type="domain" description="GGDEF" evidence="3">
    <location>
        <begin position="165"/>
        <end position="298"/>
    </location>
</feature>
<proteinExistence type="predicted"/>
<dbReference type="SMART" id="SM00267">
    <property type="entry name" value="GGDEF"/>
    <property type="match status" value="1"/>
</dbReference>
<dbReference type="PROSITE" id="PS50887">
    <property type="entry name" value="GGDEF"/>
    <property type="match status" value="1"/>
</dbReference>
<dbReference type="InterPro" id="IPR050469">
    <property type="entry name" value="Diguanylate_Cyclase"/>
</dbReference>
<evidence type="ECO:0000256" key="1">
    <source>
        <dbReference type="ARBA" id="ARBA00012528"/>
    </source>
</evidence>
<dbReference type="GO" id="GO:1902201">
    <property type="term" value="P:negative regulation of bacterial-type flagellum-dependent cell motility"/>
    <property type="evidence" value="ECO:0007669"/>
    <property type="project" value="TreeGrafter"/>
</dbReference>
<dbReference type="Pfam" id="PF00990">
    <property type="entry name" value="GGDEF"/>
    <property type="match status" value="1"/>
</dbReference>
<dbReference type="GO" id="GO:0052621">
    <property type="term" value="F:diguanylate cyclase activity"/>
    <property type="evidence" value="ECO:0007669"/>
    <property type="project" value="UniProtKB-EC"/>
</dbReference>
<reference evidence="4 5" key="1">
    <citation type="journal article" date="2019" name="Appl. Environ. Microbiol.">
        <title>Environmental Evidence and Genomic Insight of Iron-oxidizing Bacteria Preference Towards More Corrosion Resistant Stainless Steel at Higher Salinities.</title>
        <authorList>
            <person name="Garrison C.E."/>
            <person name="Price K.A."/>
            <person name="Field E.K."/>
        </authorList>
    </citation>
    <scope>NUCLEOTIDE SEQUENCE [LARGE SCALE GENOMIC DNA]</scope>
    <source>
        <strain evidence="4 5">P3</strain>
    </source>
</reference>
<accession>A0A5R9GTZ5</accession>
<comment type="catalytic activity">
    <reaction evidence="2">
        <text>2 GTP = 3',3'-c-di-GMP + 2 diphosphate</text>
        <dbReference type="Rhea" id="RHEA:24898"/>
        <dbReference type="ChEBI" id="CHEBI:33019"/>
        <dbReference type="ChEBI" id="CHEBI:37565"/>
        <dbReference type="ChEBI" id="CHEBI:58805"/>
        <dbReference type="EC" id="2.7.7.65"/>
    </reaction>
</comment>
<dbReference type="PANTHER" id="PTHR45138:SF9">
    <property type="entry name" value="DIGUANYLATE CYCLASE DGCM-RELATED"/>
    <property type="match status" value="1"/>
</dbReference>
<dbReference type="GO" id="GO:0043709">
    <property type="term" value="P:cell adhesion involved in single-species biofilm formation"/>
    <property type="evidence" value="ECO:0007669"/>
    <property type="project" value="TreeGrafter"/>
</dbReference>
<comment type="caution">
    <text evidence="4">The sequence shown here is derived from an EMBL/GenBank/DDBJ whole genome shotgun (WGS) entry which is preliminary data.</text>
</comment>
<evidence type="ECO:0000256" key="2">
    <source>
        <dbReference type="ARBA" id="ARBA00034247"/>
    </source>
</evidence>
<dbReference type="EC" id="2.7.7.65" evidence="1"/>
<evidence type="ECO:0000259" key="3">
    <source>
        <dbReference type="PROSITE" id="PS50887"/>
    </source>
</evidence>
<name>A0A5R9GTZ5_9PROT</name>
<dbReference type="Proteomes" id="UP000306585">
    <property type="component" value="Unassembled WGS sequence"/>
</dbReference>
<dbReference type="CDD" id="cd01949">
    <property type="entry name" value="GGDEF"/>
    <property type="match status" value="1"/>
</dbReference>
<dbReference type="OrthoDB" id="5289318at2"/>
<organism evidence="4 5">
    <name type="scientific">Mariprofundus erugo</name>
    <dbReference type="NCBI Taxonomy" id="2528639"/>
    <lineage>
        <taxon>Bacteria</taxon>
        <taxon>Pseudomonadati</taxon>
        <taxon>Pseudomonadota</taxon>
        <taxon>Candidatius Mariprofundia</taxon>
        <taxon>Mariprofundales</taxon>
        <taxon>Mariprofundaceae</taxon>
        <taxon>Mariprofundus</taxon>
    </lineage>
</organism>
<dbReference type="EMBL" id="VBRY01000005">
    <property type="protein sequence ID" value="TLS67552.1"/>
    <property type="molecule type" value="Genomic_DNA"/>
</dbReference>
<dbReference type="InterPro" id="IPR043128">
    <property type="entry name" value="Rev_trsase/Diguanyl_cyclase"/>
</dbReference>